<dbReference type="GO" id="GO:0004674">
    <property type="term" value="F:protein serine/threonine kinase activity"/>
    <property type="evidence" value="ECO:0007669"/>
    <property type="project" value="TreeGrafter"/>
</dbReference>
<reference evidence="5" key="2">
    <citation type="journal article" date="2023" name="Proc. Natl. Acad. Sci. U.S.A.">
        <title>A global phylogenomic analysis of the shiitake genus Lentinula.</title>
        <authorList>
            <person name="Sierra-Patev S."/>
            <person name="Min B."/>
            <person name="Naranjo-Ortiz M."/>
            <person name="Looney B."/>
            <person name="Konkel Z."/>
            <person name="Slot J.C."/>
            <person name="Sakamoto Y."/>
            <person name="Steenwyk J.L."/>
            <person name="Rokas A."/>
            <person name="Carro J."/>
            <person name="Camarero S."/>
            <person name="Ferreira P."/>
            <person name="Molpeceres G."/>
            <person name="Ruiz-Duenas F.J."/>
            <person name="Serrano A."/>
            <person name="Henrissat B."/>
            <person name="Drula E."/>
            <person name="Hughes K.W."/>
            <person name="Mata J.L."/>
            <person name="Ishikawa N.K."/>
            <person name="Vargas-Isla R."/>
            <person name="Ushijima S."/>
            <person name="Smith C.A."/>
            <person name="Donoghue J."/>
            <person name="Ahrendt S."/>
            <person name="Andreopoulos W."/>
            <person name="He G."/>
            <person name="LaButti K."/>
            <person name="Lipzen A."/>
            <person name="Ng V."/>
            <person name="Riley R."/>
            <person name="Sandor L."/>
            <person name="Barry K."/>
            <person name="Martinez A.T."/>
            <person name="Xiao Y."/>
            <person name="Gibbons J.G."/>
            <person name="Terashima K."/>
            <person name="Grigoriev I.V."/>
            <person name="Hibbett D."/>
        </authorList>
    </citation>
    <scope>NUCLEOTIDE SEQUENCE</scope>
    <source>
        <strain evidence="5">Sp2 HRB7682 ss15</strain>
    </source>
</reference>
<dbReference type="Gene3D" id="1.10.510.10">
    <property type="entry name" value="Transferase(Phosphotransferase) domain 1"/>
    <property type="match status" value="1"/>
</dbReference>
<feature type="region of interest" description="Disordered" evidence="3">
    <location>
        <begin position="1"/>
        <end position="23"/>
    </location>
</feature>
<evidence type="ECO:0000256" key="2">
    <source>
        <dbReference type="ARBA" id="ARBA00022840"/>
    </source>
</evidence>
<feature type="compositionally biased region" description="Low complexity" evidence="3">
    <location>
        <begin position="8"/>
        <end position="20"/>
    </location>
</feature>
<comment type="caution">
    <text evidence="5">The sequence shown here is derived from an EMBL/GenBank/DDBJ whole genome shotgun (WGS) entry which is preliminary data.</text>
</comment>
<evidence type="ECO:0000256" key="3">
    <source>
        <dbReference type="SAM" id="MobiDB-lite"/>
    </source>
</evidence>
<dbReference type="EMBL" id="JANVFS010000035">
    <property type="protein sequence ID" value="KAJ4469399.1"/>
    <property type="molecule type" value="Genomic_DNA"/>
</dbReference>
<dbReference type="GO" id="GO:0035556">
    <property type="term" value="P:intracellular signal transduction"/>
    <property type="evidence" value="ECO:0007669"/>
    <property type="project" value="TreeGrafter"/>
</dbReference>
<keyword evidence="1" id="KW-0547">Nucleotide-binding</keyword>
<dbReference type="CDD" id="cd00180">
    <property type="entry name" value="PKc"/>
    <property type="match status" value="1"/>
</dbReference>
<dbReference type="Proteomes" id="UP001150238">
    <property type="component" value="Unassembled WGS sequence"/>
</dbReference>
<dbReference type="InterPro" id="IPR011009">
    <property type="entry name" value="Kinase-like_dom_sf"/>
</dbReference>
<dbReference type="AlphaFoldDB" id="A0A9W8ZX52"/>
<dbReference type="PANTHER" id="PTHR24346">
    <property type="entry name" value="MAP/MICROTUBULE AFFINITY-REGULATING KINASE"/>
    <property type="match status" value="1"/>
</dbReference>
<dbReference type="GO" id="GO:0005524">
    <property type="term" value="F:ATP binding"/>
    <property type="evidence" value="ECO:0007669"/>
    <property type="project" value="UniProtKB-KW"/>
</dbReference>
<dbReference type="GO" id="GO:0005737">
    <property type="term" value="C:cytoplasm"/>
    <property type="evidence" value="ECO:0007669"/>
    <property type="project" value="TreeGrafter"/>
</dbReference>
<keyword evidence="5" id="KW-0808">Transferase</keyword>
<dbReference type="SMART" id="SM00220">
    <property type="entry name" value="S_TKc"/>
    <property type="match status" value="1"/>
</dbReference>
<evidence type="ECO:0000259" key="4">
    <source>
        <dbReference type="PROSITE" id="PS50011"/>
    </source>
</evidence>
<evidence type="ECO:0000256" key="1">
    <source>
        <dbReference type="ARBA" id="ARBA00022741"/>
    </source>
</evidence>
<feature type="domain" description="Protein kinase" evidence="4">
    <location>
        <begin position="56"/>
        <end position="303"/>
    </location>
</feature>
<evidence type="ECO:0000313" key="5">
    <source>
        <dbReference type="EMBL" id="KAJ4469399.1"/>
    </source>
</evidence>
<reference evidence="5" key="1">
    <citation type="submission" date="2022-08" db="EMBL/GenBank/DDBJ databases">
        <authorList>
            <consortium name="DOE Joint Genome Institute"/>
            <person name="Min B."/>
            <person name="Riley R."/>
            <person name="Sierra-Patev S."/>
            <person name="Naranjo-Ortiz M."/>
            <person name="Looney B."/>
            <person name="Konkel Z."/>
            <person name="Slot J.C."/>
            <person name="Sakamoto Y."/>
            <person name="Steenwyk J.L."/>
            <person name="Rokas A."/>
            <person name="Carro J."/>
            <person name="Camarero S."/>
            <person name="Ferreira P."/>
            <person name="Molpeceres G."/>
            <person name="Ruiz-Duenas F.J."/>
            <person name="Serrano A."/>
            <person name="Henrissat B."/>
            <person name="Drula E."/>
            <person name="Hughes K.W."/>
            <person name="Mata J.L."/>
            <person name="Ishikawa N.K."/>
            <person name="Vargas-Isla R."/>
            <person name="Ushijima S."/>
            <person name="Smith C.A."/>
            <person name="Ahrendt S."/>
            <person name="Andreopoulos W."/>
            <person name="He G."/>
            <person name="Labutti K."/>
            <person name="Lipzen A."/>
            <person name="Ng V."/>
            <person name="Sandor L."/>
            <person name="Barry K."/>
            <person name="Martinez A.T."/>
            <person name="Xiao Y."/>
            <person name="Gibbons J.G."/>
            <person name="Terashima K."/>
            <person name="Hibbett D.S."/>
            <person name="Grigoriev I.V."/>
        </authorList>
    </citation>
    <scope>NUCLEOTIDE SEQUENCE</scope>
    <source>
        <strain evidence="5">Sp2 HRB7682 ss15</strain>
    </source>
</reference>
<dbReference type="Pfam" id="PF00069">
    <property type="entry name" value="Pkinase"/>
    <property type="match status" value="1"/>
</dbReference>
<gene>
    <name evidence="5" type="ORF">C8J55DRAFT_492106</name>
</gene>
<evidence type="ECO:0000313" key="6">
    <source>
        <dbReference type="Proteomes" id="UP001150238"/>
    </source>
</evidence>
<dbReference type="PROSITE" id="PS50011">
    <property type="entry name" value="PROTEIN_KINASE_DOM"/>
    <property type="match status" value="1"/>
</dbReference>
<dbReference type="InterPro" id="IPR000719">
    <property type="entry name" value="Prot_kinase_dom"/>
</dbReference>
<proteinExistence type="predicted"/>
<keyword evidence="5" id="KW-0418">Kinase</keyword>
<dbReference type="PANTHER" id="PTHR24346:SF30">
    <property type="entry name" value="MATERNAL EMBRYONIC LEUCINE ZIPPER KINASE"/>
    <property type="match status" value="1"/>
</dbReference>
<name>A0A9W8ZX52_9AGAR</name>
<sequence>MSQSIWNSDISCPSPSSSESSFDEDEVNYRVKPYWSQYRSILKHRGFHLETVRDVQDYYKFIGMPKRAERLKELEEDILYPDAGLLTICDQPDNLFRGMRIVDGTKVMVKAVHRESRELDIIRFLSSPAMRRQPMNHCIPVLDLIDVPEDDIAFIVMEQWSSHLVINDAPCSLQLFLSGVRQCIEHCLFMHKHQIAHLDISIRNLLTDHQGHYAYIDFELSRRFDVSDARVSGRRGTELPPECGHEAFYDPYKVDVWALAILILRACKITGFCIPELIELVKPMLYDDPVQRPSMELIMHAFNHMTSSISPQRLLMVPHFC</sequence>
<dbReference type="SUPFAM" id="SSF56112">
    <property type="entry name" value="Protein kinase-like (PK-like)"/>
    <property type="match status" value="1"/>
</dbReference>
<protein>
    <submittedName>
        <fullName evidence="5">Kinase-like domain-containing protein</fullName>
    </submittedName>
</protein>
<accession>A0A9W8ZX52</accession>
<keyword evidence="2" id="KW-0067">ATP-binding</keyword>
<organism evidence="5 6">
    <name type="scientific">Lentinula lateritia</name>
    <dbReference type="NCBI Taxonomy" id="40482"/>
    <lineage>
        <taxon>Eukaryota</taxon>
        <taxon>Fungi</taxon>
        <taxon>Dikarya</taxon>
        <taxon>Basidiomycota</taxon>
        <taxon>Agaricomycotina</taxon>
        <taxon>Agaricomycetes</taxon>
        <taxon>Agaricomycetidae</taxon>
        <taxon>Agaricales</taxon>
        <taxon>Marasmiineae</taxon>
        <taxon>Omphalotaceae</taxon>
        <taxon>Lentinula</taxon>
    </lineage>
</organism>